<proteinExistence type="inferred from homology"/>
<protein>
    <submittedName>
        <fullName evidence="9">RagB/SusD family nutrient uptake outer membrane protein</fullName>
    </submittedName>
</protein>
<evidence type="ECO:0000259" key="8">
    <source>
        <dbReference type="Pfam" id="PF14322"/>
    </source>
</evidence>
<dbReference type="Proteomes" id="UP000435036">
    <property type="component" value="Unassembled WGS sequence"/>
</dbReference>
<reference evidence="9 10" key="1">
    <citation type="submission" date="2019-12" db="EMBL/GenBank/DDBJ databases">
        <authorList>
            <person name="Dong K."/>
        </authorList>
    </citation>
    <scope>NUCLEOTIDE SEQUENCE [LARGE SCALE GENOMIC DNA]</scope>
    <source>
        <strain evidence="9 10">JCM 31225</strain>
    </source>
</reference>
<dbReference type="InterPro" id="IPR011990">
    <property type="entry name" value="TPR-like_helical_dom_sf"/>
</dbReference>
<gene>
    <name evidence="9" type="ORF">GQF63_01280</name>
</gene>
<dbReference type="Pfam" id="PF07980">
    <property type="entry name" value="SusD_RagB"/>
    <property type="match status" value="1"/>
</dbReference>
<dbReference type="SUPFAM" id="SSF48452">
    <property type="entry name" value="TPR-like"/>
    <property type="match status" value="1"/>
</dbReference>
<organism evidence="9 10">
    <name type="scientific">Sphingobacterium humi</name>
    <dbReference type="NCBI Taxonomy" id="1796905"/>
    <lineage>
        <taxon>Bacteria</taxon>
        <taxon>Pseudomonadati</taxon>
        <taxon>Bacteroidota</taxon>
        <taxon>Sphingobacteriia</taxon>
        <taxon>Sphingobacteriales</taxon>
        <taxon>Sphingobacteriaceae</taxon>
        <taxon>Sphingobacterium</taxon>
    </lineage>
</organism>
<comment type="subcellular location">
    <subcellularLocation>
        <location evidence="1">Cell outer membrane</location>
    </subcellularLocation>
</comment>
<keyword evidence="5" id="KW-0998">Cell outer membrane</keyword>
<dbReference type="Gene3D" id="1.25.40.390">
    <property type="match status" value="1"/>
</dbReference>
<evidence type="ECO:0000256" key="6">
    <source>
        <dbReference type="SAM" id="SignalP"/>
    </source>
</evidence>
<sequence>MKLQHLSYAAALFLMSLTSSCNKYLDIVPEGKPTVQDIYKTQVQTQNYVYTLYGSIPDRVHLQAFPDLAAGGDFISGYYGAPRYFTYKSLLYGLESSSSTYYGFWSTVSAAPEGVWRYNAFKAIRNCYNLLKNIESVPDITEENKRYWSGEAYFLIAYYHQLLLEYYGPIVLIKDEISQNAEGEEIYLKRRPYDECVDFIVEKYNTAAGLLPARWGNDDIGRATAATALGQKARLLLYAASPLVNGNAEFYANFKNKDGEQLIPIQEDRNKWQKAMVSAKEAIDYCESNGYKLYTSSTVAGSTDMERGTQNYYATFVGEGTGTFLNTDEILFGSGNQSSLSYTLKNIAPRVGLKSYSNDGFRGYLIPTWDCIEMYYSKNGLPMNVDPLTKDLDLYSVAPGDNTALLNRNREPRFYASIGFDRGSYKVNGGVITLMCRRGEPQQNDGNPNNPYQSDNGYYAQKWISKLDTYNTTSKAITASKYIFPYLRLAELYLSYAEADFEFNGSLSQQSLTYLNKVRNRAGLPNFEASWSLVGGIPTGQTLRNVIRQERSIEFLMEGRRFHDIRRWKIAHIEMMRTWKSWNLAGKTQEEFYSITNMQEGDVRVFESPKSYWLAIPIDQLNTNHNLVQNPGY</sequence>
<evidence type="ECO:0000256" key="3">
    <source>
        <dbReference type="ARBA" id="ARBA00022729"/>
    </source>
</evidence>
<dbReference type="PROSITE" id="PS51257">
    <property type="entry name" value="PROKAR_LIPOPROTEIN"/>
    <property type="match status" value="1"/>
</dbReference>
<dbReference type="OrthoDB" id="608091at2"/>
<dbReference type="Pfam" id="PF14322">
    <property type="entry name" value="SusD-like_3"/>
    <property type="match status" value="1"/>
</dbReference>
<dbReference type="AlphaFoldDB" id="A0A6N8KV30"/>
<dbReference type="InterPro" id="IPR012944">
    <property type="entry name" value="SusD_RagB_dom"/>
</dbReference>
<keyword evidence="4" id="KW-0472">Membrane</keyword>
<evidence type="ECO:0000259" key="7">
    <source>
        <dbReference type="Pfam" id="PF07980"/>
    </source>
</evidence>
<dbReference type="InterPro" id="IPR033985">
    <property type="entry name" value="SusD-like_N"/>
</dbReference>
<evidence type="ECO:0000256" key="5">
    <source>
        <dbReference type="ARBA" id="ARBA00023237"/>
    </source>
</evidence>
<dbReference type="EMBL" id="WSQA01000001">
    <property type="protein sequence ID" value="MVZ60644.1"/>
    <property type="molecule type" value="Genomic_DNA"/>
</dbReference>
<keyword evidence="10" id="KW-1185">Reference proteome</keyword>
<evidence type="ECO:0000256" key="4">
    <source>
        <dbReference type="ARBA" id="ARBA00023136"/>
    </source>
</evidence>
<evidence type="ECO:0000256" key="1">
    <source>
        <dbReference type="ARBA" id="ARBA00004442"/>
    </source>
</evidence>
<feature type="chain" id="PRO_5027041906" evidence="6">
    <location>
        <begin position="24"/>
        <end position="633"/>
    </location>
</feature>
<feature type="signal peptide" evidence="6">
    <location>
        <begin position="1"/>
        <end position="23"/>
    </location>
</feature>
<feature type="domain" description="RagB/SusD" evidence="7">
    <location>
        <begin position="354"/>
        <end position="633"/>
    </location>
</feature>
<feature type="domain" description="SusD-like N-terminal" evidence="8">
    <location>
        <begin position="112"/>
        <end position="237"/>
    </location>
</feature>
<comment type="caution">
    <text evidence="9">The sequence shown here is derived from an EMBL/GenBank/DDBJ whole genome shotgun (WGS) entry which is preliminary data.</text>
</comment>
<comment type="similarity">
    <text evidence="2">Belongs to the SusD family.</text>
</comment>
<keyword evidence="3 6" id="KW-0732">Signal</keyword>
<evidence type="ECO:0000313" key="10">
    <source>
        <dbReference type="Proteomes" id="UP000435036"/>
    </source>
</evidence>
<accession>A0A6N8KV30</accession>
<evidence type="ECO:0000313" key="9">
    <source>
        <dbReference type="EMBL" id="MVZ60644.1"/>
    </source>
</evidence>
<evidence type="ECO:0000256" key="2">
    <source>
        <dbReference type="ARBA" id="ARBA00006275"/>
    </source>
</evidence>
<name>A0A6N8KV30_9SPHI</name>
<dbReference type="GO" id="GO:0009279">
    <property type="term" value="C:cell outer membrane"/>
    <property type="evidence" value="ECO:0007669"/>
    <property type="project" value="UniProtKB-SubCell"/>
</dbReference>
<dbReference type="RefSeq" id="WP_160367280.1">
    <property type="nucleotide sequence ID" value="NZ_WSQA01000001.1"/>
</dbReference>